<dbReference type="AlphaFoldDB" id="A0A9P6AF76"/>
<feature type="region of interest" description="Disordered" evidence="1">
    <location>
        <begin position="1"/>
        <end position="26"/>
    </location>
</feature>
<protein>
    <submittedName>
        <fullName evidence="2">Uncharacterized protein</fullName>
    </submittedName>
</protein>
<evidence type="ECO:0000313" key="3">
    <source>
        <dbReference type="Proteomes" id="UP000886523"/>
    </source>
</evidence>
<dbReference type="Proteomes" id="UP000886523">
    <property type="component" value="Unassembled WGS sequence"/>
</dbReference>
<organism evidence="2 3">
    <name type="scientific">Hydnum rufescens UP504</name>
    <dbReference type="NCBI Taxonomy" id="1448309"/>
    <lineage>
        <taxon>Eukaryota</taxon>
        <taxon>Fungi</taxon>
        <taxon>Dikarya</taxon>
        <taxon>Basidiomycota</taxon>
        <taxon>Agaricomycotina</taxon>
        <taxon>Agaricomycetes</taxon>
        <taxon>Cantharellales</taxon>
        <taxon>Hydnaceae</taxon>
        <taxon>Hydnum</taxon>
    </lineage>
</organism>
<dbReference type="EMBL" id="MU129298">
    <property type="protein sequence ID" value="KAF9503821.1"/>
    <property type="molecule type" value="Genomic_DNA"/>
</dbReference>
<accession>A0A9P6AF76</accession>
<reference evidence="2" key="1">
    <citation type="journal article" date="2020" name="Nat. Commun.">
        <title>Large-scale genome sequencing of mycorrhizal fungi provides insights into the early evolution of symbiotic traits.</title>
        <authorList>
            <person name="Miyauchi S."/>
            <person name="Kiss E."/>
            <person name="Kuo A."/>
            <person name="Drula E."/>
            <person name="Kohler A."/>
            <person name="Sanchez-Garcia M."/>
            <person name="Morin E."/>
            <person name="Andreopoulos B."/>
            <person name="Barry K.W."/>
            <person name="Bonito G."/>
            <person name="Buee M."/>
            <person name="Carver A."/>
            <person name="Chen C."/>
            <person name="Cichocki N."/>
            <person name="Clum A."/>
            <person name="Culley D."/>
            <person name="Crous P.W."/>
            <person name="Fauchery L."/>
            <person name="Girlanda M."/>
            <person name="Hayes R.D."/>
            <person name="Keri Z."/>
            <person name="LaButti K."/>
            <person name="Lipzen A."/>
            <person name="Lombard V."/>
            <person name="Magnuson J."/>
            <person name="Maillard F."/>
            <person name="Murat C."/>
            <person name="Nolan M."/>
            <person name="Ohm R.A."/>
            <person name="Pangilinan J."/>
            <person name="Pereira M.F."/>
            <person name="Perotto S."/>
            <person name="Peter M."/>
            <person name="Pfister S."/>
            <person name="Riley R."/>
            <person name="Sitrit Y."/>
            <person name="Stielow J.B."/>
            <person name="Szollosi G."/>
            <person name="Zifcakova L."/>
            <person name="Stursova M."/>
            <person name="Spatafora J.W."/>
            <person name="Tedersoo L."/>
            <person name="Vaario L.M."/>
            <person name="Yamada A."/>
            <person name="Yan M."/>
            <person name="Wang P."/>
            <person name="Xu J."/>
            <person name="Bruns T."/>
            <person name="Baldrian P."/>
            <person name="Vilgalys R."/>
            <person name="Dunand C."/>
            <person name="Henrissat B."/>
            <person name="Grigoriev I.V."/>
            <person name="Hibbett D."/>
            <person name="Nagy L.G."/>
            <person name="Martin F.M."/>
        </authorList>
    </citation>
    <scope>NUCLEOTIDE SEQUENCE</scope>
    <source>
        <strain evidence="2">UP504</strain>
    </source>
</reference>
<gene>
    <name evidence="2" type="ORF">BS47DRAFT_1386369</name>
</gene>
<feature type="region of interest" description="Disordered" evidence="1">
    <location>
        <begin position="280"/>
        <end position="334"/>
    </location>
</feature>
<feature type="compositionally biased region" description="Basic and acidic residues" evidence="1">
    <location>
        <begin position="280"/>
        <end position="311"/>
    </location>
</feature>
<evidence type="ECO:0000313" key="2">
    <source>
        <dbReference type="EMBL" id="KAF9503821.1"/>
    </source>
</evidence>
<comment type="caution">
    <text evidence="2">The sequence shown here is derived from an EMBL/GenBank/DDBJ whole genome shotgun (WGS) entry which is preliminary data.</text>
</comment>
<feature type="region of interest" description="Disordered" evidence="1">
    <location>
        <begin position="132"/>
        <end position="154"/>
    </location>
</feature>
<name>A0A9P6AF76_9AGAM</name>
<proteinExistence type="predicted"/>
<evidence type="ECO:0000256" key="1">
    <source>
        <dbReference type="SAM" id="MobiDB-lite"/>
    </source>
</evidence>
<keyword evidence="3" id="KW-1185">Reference proteome</keyword>
<sequence length="334" mass="37069">MYSRVIHTAYSPGPSSNDDGGRGTGGTPLLWHAEGANMNCMPVQDNISPKHTATYTVIRKANEETPPWSEKLVGNVSKNAKKRHINFIETRGASEEGEDWETDIVMKEDGATKISKGKLLRSRVTSQSGVWVRSSAAREKAGSDGEGDEEEVSPVAGAENLTYELYTTSKLIHSVLDVGKNMRRLFMKFNNNTVGGGGAWEDLYYSNGMDQDFEGSEREINATRTGIVCMVISLVDDEKHEEWIRCFLACFTVKSNARTDKQMHRRTQRKGMLVQMHDANEEREDWKTEIVMKKDGATKTSEDKAKGKAGSDGEEDEEEAWPVTGAENLTSSDS</sequence>